<dbReference type="InterPro" id="IPR056845">
    <property type="entry name" value="LRR_Zer-1"/>
</dbReference>
<evidence type="ECO:0000256" key="1">
    <source>
        <dbReference type="ARBA" id="ARBA00022614"/>
    </source>
</evidence>
<dbReference type="SUPFAM" id="SSF52047">
    <property type="entry name" value="RNI-like"/>
    <property type="match status" value="1"/>
</dbReference>
<dbReference type="GeneID" id="101236350"/>
<proteinExistence type="predicted"/>
<dbReference type="InterPro" id="IPR055142">
    <property type="entry name" value="ZER1-like_C"/>
</dbReference>
<dbReference type="SUPFAM" id="SSF48371">
    <property type="entry name" value="ARM repeat"/>
    <property type="match status" value="1"/>
</dbReference>
<dbReference type="InterPro" id="IPR011989">
    <property type="entry name" value="ARM-like"/>
</dbReference>
<evidence type="ECO:0000313" key="8">
    <source>
        <dbReference type="RefSeq" id="XP_065646629.1"/>
    </source>
</evidence>
<dbReference type="RefSeq" id="XP_065646630.1">
    <property type="nucleotide sequence ID" value="XM_065790558.1"/>
</dbReference>
<keyword evidence="1" id="KW-0433">Leucine-rich repeat</keyword>
<dbReference type="Gene3D" id="3.80.10.10">
    <property type="entry name" value="Ribonuclease Inhibitor"/>
    <property type="match status" value="1"/>
</dbReference>
<dbReference type="PANTHER" id="PTHR12904">
    <property type="match status" value="1"/>
</dbReference>
<evidence type="ECO:0000313" key="5">
    <source>
        <dbReference type="Proteomes" id="UP001652625"/>
    </source>
</evidence>
<evidence type="ECO:0000259" key="3">
    <source>
        <dbReference type="Pfam" id="PF22964"/>
    </source>
</evidence>
<evidence type="ECO:0000256" key="2">
    <source>
        <dbReference type="ARBA" id="ARBA00022786"/>
    </source>
</evidence>
<gene>
    <name evidence="6 7 8 9" type="primary">LOC101236350</name>
</gene>
<dbReference type="Gene3D" id="1.25.10.10">
    <property type="entry name" value="Leucine-rich Repeat Variant"/>
    <property type="match status" value="2"/>
</dbReference>
<protein>
    <submittedName>
        <fullName evidence="6 7">Protein zer-1 homolog isoform X5</fullName>
    </submittedName>
</protein>
<dbReference type="SMART" id="SM00185">
    <property type="entry name" value="ARM"/>
    <property type="match status" value="3"/>
</dbReference>
<dbReference type="InterPro" id="IPR000225">
    <property type="entry name" value="Armadillo"/>
</dbReference>
<dbReference type="InterPro" id="IPR016024">
    <property type="entry name" value="ARM-type_fold"/>
</dbReference>
<dbReference type="RefSeq" id="XP_065646629.1">
    <property type="nucleotide sequence ID" value="XM_065790557.1"/>
</dbReference>
<name>A0ABM4BCG0_HYDVU</name>
<reference evidence="5 6" key="1">
    <citation type="submission" date="2025-05" db="UniProtKB">
        <authorList>
            <consortium name="RefSeq"/>
        </authorList>
    </citation>
    <scope>NUCLEOTIDE SEQUENCE [LARGE SCALE GENOMIC DNA]</scope>
</reference>
<organism evidence="5 9">
    <name type="scientific">Hydra vulgaris</name>
    <name type="common">Hydra</name>
    <name type="synonym">Hydra attenuata</name>
    <dbReference type="NCBI Taxonomy" id="6087"/>
    <lineage>
        <taxon>Eukaryota</taxon>
        <taxon>Metazoa</taxon>
        <taxon>Cnidaria</taxon>
        <taxon>Hydrozoa</taxon>
        <taxon>Hydroidolina</taxon>
        <taxon>Anthoathecata</taxon>
        <taxon>Aplanulata</taxon>
        <taxon>Hydridae</taxon>
        <taxon>Hydra</taxon>
    </lineage>
</organism>
<evidence type="ECO:0000313" key="7">
    <source>
        <dbReference type="RefSeq" id="XP_065646628.1"/>
    </source>
</evidence>
<sequence>MPDTQSNVVPSLGFLALQVCSQFPLHTLVQKCAQPADLFNNKPLLDSVQYICLKQNFFIPSNISELLVQYILKYHPGFYVELFTDTKRCRLSQLDLSVKSINCSLNENTVEKLMMHPLSTLYLSECKFSLQTFSAIASCASTLQQLDLSFVSGFKGCLVLKELVNLVKLNLRGADIDFSRDHFKHIGNLVRLEWLDLSETPVKMILLKELQGLKNLKWLSLYNCTQLKYNARLVGLLLNFKKLVHLDISSNPSESFYLDKSSQIVTSNTLAVLARLPMLMSLDISGSTGLKGDDMIPFQKREHKLSFLGLYETGLSFHSNIPADKVAGEANEEQIIFVIETYYDRIKFISSAFRKLFSLVRDHLCSQLKRCMENIVKAMERFKNDYDIHIASTALLYHMTKEDDYANQDPLLRRVIVGAILTSMETFQHSFQLQKNSCLALTNFTFPAEVEFMYMRVVDAFLIALINHTDRYLQRTTLLLLNHLICHSNQSQKQEVGKRGAIHIILQIMNLRIQDDETLGEACIFYYHFCRSEVLITYCWNFLWNITDETADNCVEFFNQHGMQFFVDCLYRFPNSVELHKTMMGVMGNIAEVKLLRPLLMEEPIIDLFISRLQPEFDLEVRYNSAGILSNLLVEGESAWNHSYISRCCCMIKIIESVNSWDLRSRRNINYRSFKPLLNLLEHYETPAAQHWAIWALASMASMYSTKYCRMIIEENGLDYVNRLLQSNLSPETNYFASIVIDACINY</sequence>
<accession>A0ABM4BCG0</accession>
<dbReference type="RefSeq" id="XP_065646627.1">
    <property type="nucleotide sequence ID" value="XM_065790555.1"/>
</dbReference>
<dbReference type="RefSeq" id="XP_065646628.1">
    <property type="nucleotide sequence ID" value="XM_065790556.1"/>
</dbReference>
<dbReference type="Pfam" id="PF22964">
    <property type="entry name" value="ZER1-like_2nd"/>
    <property type="match status" value="1"/>
</dbReference>
<dbReference type="InterPro" id="IPR051341">
    <property type="entry name" value="Zyg-11_UBL_adapter"/>
</dbReference>
<dbReference type="Proteomes" id="UP001652625">
    <property type="component" value="Chromosome 02"/>
</dbReference>
<keyword evidence="2" id="KW-0833">Ubl conjugation pathway</keyword>
<keyword evidence="5" id="KW-1185">Reference proteome</keyword>
<feature type="domain" description="Zer-1-like leucine-rich repeats region" evidence="4">
    <location>
        <begin position="187"/>
        <end position="311"/>
    </location>
</feature>
<evidence type="ECO:0000259" key="4">
    <source>
        <dbReference type="Pfam" id="PF25013"/>
    </source>
</evidence>
<dbReference type="PANTHER" id="PTHR12904:SF23">
    <property type="entry name" value="PROTEIN ZER-1 HOMOLOG"/>
    <property type="match status" value="1"/>
</dbReference>
<feature type="domain" description="Protein zer-1 homolog-like C-terminal" evidence="3">
    <location>
        <begin position="378"/>
        <end position="744"/>
    </location>
</feature>
<dbReference type="Pfam" id="PF25013">
    <property type="entry name" value="LRR_Zer-1"/>
    <property type="match status" value="1"/>
</dbReference>
<dbReference type="InterPro" id="IPR032675">
    <property type="entry name" value="LRR_dom_sf"/>
</dbReference>
<evidence type="ECO:0000313" key="9">
    <source>
        <dbReference type="RefSeq" id="XP_065646630.1"/>
    </source>
</evidence>
<evidence type="ECO:0000313" key="6">
    <source>
        <dbReference type="RefSeq" id="XP_065646627.1"/>
    </source>
</evidence>